<dbReference type="CDD" id="cd00158">
    <property type="entry name" value="RHOD"/>
    <property type="match status" value="1"/>
</dbReference>
<dbReference type="PANTHER" id="PTHR45431">
    <property type="entry name" value="RHODANESE-LIKE DOMAIN-CONTAINING PROTEIN 15, CHLOROPLASTIC"/>
    <property type="match status" value="1"/>
</dbReference>
<name>A0A7J7CPA8_TRIWF</name>
<dbReference type="Proteomes" id="UP000593562">
    <property type="component" value="Unassembled WGS sequence"/>
</dbReference>
<keyword evidence="3" id="KW-1185">Reference proteome</keyword>
<dbReference type="AlphaFoldDB" id="A0A7J7CPA8"/>
<dbReference type="EMBL" id="JAAARO010000014">
    <property type="protein sequence ID" value="KAF5735901.1"/>
    <property type="molecule type" value="Genomic_DNA"/>
</dbReference>
<proteinExistence type="predicted"/>
<dbReference type="InParanoid" id="A0A7J7CPA8"/>
<dbReference type="SMART" id="SM00450">
    <property type="entry name" value="RHOD"/>
    <property type="match status" value="1"/>
</dbReference>
<comment type="caution">
    <text evidence="2">The sequence shown here is derived from an EMBL/GenBank/DDBJ whole genome shotgun (WGS) entry which is preliminary data.</text>
</comment>
<dbReference type="SUPFAM" id="SSF52821">
    <property type="entry name" value="Rhodanese/Cell cycle control phosphatase"/>
    <property type="match status" value="1"/>
</dbReference>
<dbReference type="InterPro" id="IPR001763">
    <property type="entry name" value="Rhodanese-like_dom"/>
</dbReference>
<dbReference type="InterPro" id="IPR036873">
    <property type="entry name" value="Rhodanese-like_dom_sf"/>
</dbReference>
<sequence>MEATATAFLSSAPRLMVSTTSIPPLLFPQNLNHSSRASLRGNLEVTGVPTSVPVRVAHELLLAGHHYLDIRYIFIYICTLSLCKYVCICLCFRIDVWVVLCSFAINKWLGLCLSRTPEEFSEEHADGAINIPYMYRVGSGMTKNLKFVEEVSSHFRKHDEIIVGGKSGKSSIIAATDLLAVGFTAITDIAGGYDAWTHNGLPTE</sequence>
<evidence type="ECO:0000313" key="3">
    <source>
        <dbReference type="Proteomes" id="UP000593562"/>
    </source>
</evidence>
<dbReference type="PROSITE" id="PS50206">
    <property type="entry name" value="RHODANESE_3"/>
    <property type="match status" value="1"/>
</dbReference>
<accession>A0A7J7CPA8</accession>
<evidence type="ECO:0000259" key="1">
    <source>
        <dbReference type="PROSITE" id="PS50206"/>
    </source>
</evidence>
<evidence type="ECO:0000313" key="2">
    <source>
        <dbReference type="EMBL" id="KAF5735901.1"/>
    </source>
</evidence>
<dbReference type="Gene3D" id="3.40.250.10">
    <property type="entry name" value="Rhodanese-like domain"/>
    <property type="match status" value="1"/>
</dbReference>
<dbReference type="PANTHER" id="PTHR45431:SF3">
    <property type="entry name" value="RHODANESE-LIKE DOMAIN-CONTAINING PROTEIN 15, CHLOROPLASTIC"/>
    <property type="match status" value="1"/>
</dbReference>
<reference evidence="2 3" key="1">
    <citation type="journal article" date="2020" name="Nat. Commun.">
        <title>Genome of Tripterygium wilfordii and identification of cytochrome P450 involved in triptolide biosynthesis.</title>
        <authorList>
            <person name="Tu L."/>
            <person name="Su P."/>
            <person name="Zhang Z."/>
            <person name="Gao L."/>
            <person name="Wang J."/>
            <person name="Hu T."/>
            <person name="Zhou J."/>
            <person name="Zhang Y."/>
            <person name="Zhao Y."/>
            <person name="Liu Y."/>
            <person name="Song Y."/>
            <person name="Tong Y."/>
            <person name="Lu Y."/>
            <person name="Yang J."/>
            <person name="Xu C."/>
            <person name="Jia M."/>
            <person name="Peters R.J."/>
            <person name="Huang L."/>
            <person name="Gao W."/>
        </authorList>
    </citation>
    <scope>NUCLEOTIDE SEQUENCE [LARGE SCALE GENOMIC DNA]</scope>
    <source>
        <strain evidence="3">cv. XIE 37</strain>
        <tissue evidence="2">Leaf</tissue>
    </source>
</reference>
<protein>
    <recommendedName>
        <fullName evidence="1">Rhodanese domain-containing protein</fullName>
    </recommendedName>
</protein>
<organism evidence="2 3">
    <name type="scientific">Tripterygium wilfordii</name>
    <name type="common">Thunder God vine</name>
    <dbReference type="NCBI Taxonomy" id="458696"/>
    <lineage>
        <taxon>Eukaryota</taxon>
        <taxon>Viridiplantae</taxon>
        <taxon>Streptophyta</taxon>
        <taxon>Embryophyta</taxon>
        <taxon>Tracheophyta</taxon>
        <taxon>Spermatophyta</taxon>
        <taxon>Magnoliopsida</taxon>
        <taxon>eudicotyledons</taxon>
        <taxon>Gunneridae</taxon>
        <taxon>Pentapetalae</taxon>
        <taxon>rosids</taxon>
        <taxon>fabids</taxon>
        <taxon>Celastrales</taxon>
        <taxon>Celastraceae</taxon>
        <taxon>Tripterygium</taxon>
    </lineage>
</organism>
<dbReference type="InterPro" id="IPR052367">
    <property type="entry name" value="Thiosulfate_ST/Rhodanese-like"/>
</dbReference>
<dbReference type="Pfam" id="PF00581">
    <property type="entry name" value="Rhodanese"/>
    <property type="match status" value="1"/>
</dbReference>
<feature type="domain" description="Rhodanese" evidence="1">
    <location>
        <begin position="115"/>
        <end position="204"/>
    </location>
</feature>
<gene>
    <name evidence="2" type="ORF">HS088_TW14G00030</name>
</gene>
<dbReference type="FunCoup" id="A0A7J7CPA8">
    <property type="interactions" value="235"/>
</dbReference>